<evidence type="ECO:0000256" key="6">
    <source>
        <dbReference type="ARBA" id="ARBA00022690"/>
    </source>
</evidence>
<keyword evidence="11" id="KW-1015">Disulfide bond</keyword>
<evidence type="ECO:0000256" key="3">
    <source>
        <dbReference type="ARBA" id="ARBA00018905"/>
    </source>
</evidence>
<dbReference type="PROSITE" id="PS50279">
    <property type="entry name" value="BPTI_KUNITZ_2"/>
    <property type="match status" value="2"/>
</dbReference>
<dbReference type="SUPFAM" id="SSF50814">
    <property type="entry name" value="Lipocalins"/>
    <property type="match status" value="1"/>
</dbReference>
<dbReference type="PROSITE" id="PS00280">
    <property type="entry name" value="BPTI_KUNITZ_1"/>
    <property type="match status" value="1"/>
</dbReference>
<dbReference type="InterPro" id="IPR000566">
    <property type="entry name" value="Lipocln_cytosolic_FA-bd_dom"/>
</dbReference>
<evidence type="ECO:0000313" key="14">
    <source>
        <dbReference type="EMBL" id="MBN3273216.1"/>
    </source>
</evidence>
<keyword evidence="9" id="KW-0722">Serine protease inhibitor</keyword>
<gene>
    <name evidence="14" type="primary">Ambp</name>
    <name evidence="14" type="ORF">GTO93_0014383</name>
</gene>
<dbReference type="Proteomes" id="UP001166093">
    <property type="component" value="Unassembled WGS sequence"/>
</dbReference>
<keyword evidence="4" id="KW-0964">Secreted</keyword>
<comment type="subcellular location">
    <subcellularLocation>
        <location evidence="1">Secreted</location>
    </subcellularLocation>
</comment>
<evidence type="ECO:0000256" key="9">
    <source>
        <dbReference type="ARBA" id="ARBA00022900"/>
    </source>
</evidence>
<accession>A0ABS2XGX2</accession>
<dbReference type="PRINTS" id="PR01215">
    <property type="entry name" value="A1MCGLOBULIN"/>
</dbReference>
<dbReference type="InterPro" id="IPR029856">
    <property type="entry name" value="AMBP"/>
</dbReference>
<keyword evidence="8" id="KW-0677">Repeat</keyword>
<protein>
    <recommendedName>
        <fullName evidence="3">Protein AMBP</fullName>
    </recommendedName>
</protein>
<keyword evidence="6" id="KW-0646">Protease inhibitor</keyword>
<dbReference type="SMART" id="SM00131">
    <property type="entry name" value="KU"/>
    <property type="match status" value="2"/>
</dbReference>
<dbReference type="Pfam" id="PF00061">
    <property type="entry name" value="Lipocalin"/>
    <property type="match status" value="1"/>
</dbReference>
<dbReference type="PANTHER" id="PTHR46676">
    <property type="entry name" value="PROTEIN AMBP"/>
    <property type="match status" value="1"/>
</dbReference>
<keyword evidence="10" id="KW-0157">Chromophore</keyword>
<evidence type="ECO:0000256" key="1">
    <source>
        <dbReference type="ARBA" id="ARBA00004613"/>
    </source>
</evidence>
<evidence type="ECO:0000256" key="4">
    <source>
        <dbReference type="ARBA" id="ARBA00022525"/>
    </source>
</evidence>
<dbReference type="PRINTS" id="PR00179">
    <property type="entry name" value="LIPOCALIN"/>
</dbReference>
<proteinExistence type="inferred from homology"/>
<evidence type="ECO:0000256" key="5">
    <source>
        <dbReference type="ARBA" id="ARBA00022685"/>
    </source>
</evidence>
<dbReference type="CDD" id="cd22596">
    <property type="entry name" value="Kunitz_bikunin_1-like"/>
    <property type="match status" value="1"/>
</dbReference>
<sequence length="330" mass="37214">MTALVCSQSVAVCICGESLAVFLLQFMGKWYSLGLASTCPKLAAYKSKLSMGTLVLVPTDERSRVDATITFTMNGQCKEKTAVYRETETPGHMKYHCSRWNADVDVYVVRTNYDEYAMVLMLKQKEGEVTKTAKLYGRSQELRPSLHEDFKQFALEQGIGEESIQMLPKTEECQPRERDEPAMLKVRRDVGLAQAPEGSGDDTPFFHKEDSCKLPRDQGPCFGYEPRFFYNATLMTCQEFSYGGCLGNDNNFVTEKECLQSCRTEAVCRLPIQSGSCTTYTELWAFDSTSGKCVPFKYSSCQGNGNRFYTQKECEEYCGTLKDGRCSSEF</sequence>
<dbReference type="SUPFAM" id="SSF57362">
    <property type="entry name" value="BPTI-like"/>
    <property type="match status" value="2"/>
</dbReference>
<feature type="non-terminal residue" evidence="14">
    <location>
        <position position="330"/>
    </location>
</feature>
<reference evidence="14" key="1">
    <citation type="journal article" date="2021" name="Cell">
        <title>Tracing the genetic footprints of vertebrate landing in non-teleost ray-finned fishes.</title>
        <authorList>
            <person name="Bi X."/>
            <person name="Wang K."/>
            <person name="Yang L."/>
            <person name="Pan H."/>
            <person name="Jiang H."/>
            <person name="Wei Q."/>
            <person name="Fang M."/>
            <person name="Yu H."/>
            <person name="Zhu C."/>
            <person name="Cai Y."/>
            <person name="He Y."/>
            <person name="Gan X."/>
            <person name="Zeng H."/>
            <person name="Yu D."/>
            <person name="Zhu Y."/>
            <person name="Jiang H."/>
            <person name="Qiu Q."/>
            <person name="Yang H."/>
            <person name="Zhang Y.E."/>
            <person name="Wang W."/>
            <person name="Zhu M."/>
            <person name="He S."/>
            <person name="Zhang G."/>
        </authorList>
    </citation>
    <scope>NUCLEOTIDE SEQUENCE</scope>
    <source>
        <strain evidence="14">Pddl_001</strain>
    </source>
</reference>
<dbReference type="Gene3D" id="4.10.410.10">
    <property type="entry name" value="Pancreatic trypsin inhibitor Kunitz domain"/>
    <property type="match status" value="2"/>
</dbReference>
<evidence type="ECO:0000256" key="11">
    <source>
        <dbReference type="ARBA" id="ARBA00023157"/>
    </source>
</evidence>
<feature type="non-terminal residue" evidence="14">
    <location>
        <position position="1"/>
    </location>
</feature>
<comment type="caution">
    <text evidence="14">The sequence shown here is derived from an EMBL/GenBank/DDBJ whole genome shotgun (WGS) entry which is preliminary data.</text>
</comment>
<evidence type="ECO:0000256" key="8">
    <source>
        <dbReference type="ARBA" id="ARBA00022737"/>
    </source>
</evidence>
<feature type="domain" description="BPTI/Kunitz inhibitor" evidence="13">
    <location>
        <begin position="268"/>
        <end position="318"/>
    </location>
</feature>
<keyword evidence="7" id="KW-0732">Signal</keyword>
<keyword evidence="5" id="KW-0165">Cleavage on pair of basic residues</keyword>
<dbReference type="InterPro" id="IPR002968">
    <property type="entry name" value="A1-microglobln"/>
</dbReference>
<keyword evidence="15" id="KW-1185">Reference proteome</keyword>
<dbReference type="InterPro" id="IPR012674">
    <property type="entry name" value="Calycin"/>
</dbReference>
<dbReference type="PRINTS" id="PR00759">
    <property type="entry name" value="BASICPTASE"/>
</dbReference>
<feature type="domain" description="BPTI/Kunitz inhibitor" evidence="13">
    <location>
        <begin position="212"/>
        <end position="262"/>
    </location>
</feature>
<evidence type="ECO:0000259" key="13">
    <source>
        <dbReference type="PROSITE" id="PS50279"/>
    </source>
</evidence>
<evidence type="ECO:0000256" key="12">
    <source>
        <dbReference type="ARBA" id="ARBA00023180"/>
    </source>
</evidence>
<evidence type="ECO:0000256" key="2">
    <source>
        <dbReference type="ARBA" id="ARBA00008238"/>
    </source>
</evidence>
<name>A0ABS2XGX2_POLSP</name>
<dbReference type="CDD" id="cd22597">
    <property type="entry name" value="Kunitz_bikunin_2-like"/>
    <property type="match status" value="1"/>
</dbReference>
<dbReference type="InterPro" id="IPR020901">
    <property type="entry name" value="Prtase_inh_Kunz-CS"/>
</dbReference>
<dbReference type="InterPro" id="IPR036880">
    <property type="entry name" value="Kunitz_BPTI_sf"/>
</dbReference>
<dbReference type="EMBL" id="JAAWVQ010028727">
    <property type="protein sequence ID" value="MBN3273216.1"/>
    <property type="molecule type" value="Genomic_DNA"/>
</dbReference>
<keyword evidence="12" id="KW-0325">Glycoprotein</keyword>
<evidence type="ECO:0000256" key="10">
    <source>
        <dbReference type="ARBA" id="ARBA00022991"/>
    </source>
</evidence>
<dbReference type="InterPro" id="IPR002223">
    <property type="entry name" value="Kunitz_BPTI"/>
</dbReference>
<comment type="similarity">
    <text evidence="2">In the N-terminal section; belongs to the calycin superfamily. Lipocalin family.</text>
</comment>
<organism evidence="14 15">
    <name type="scientific">Polyodon spathula</name>
    <name type="common">North American paddlefish</name>
    <name type="synonym">Squalus spathula</name>
    <dbReference type="NCBI Taxonomy" id="7913"/>
    <lineage>
        <taxon>Eukaryota</taxon>
        <taxon>Metazoa</taxon>
        <taxon>Chordata</taxon>
        <taxon>Craniata</taxon>
        <taxon>Vertebrata</taxon>
        <taxon>Euteleostomi</taxon>
        <taxon>Actinopterygii</taxon>
        <taxon>Chondrostei</taxon>
        <taxon>Acipenseriformes</taxon>
        <taxon>Polyodontidae</taxon>
        <taxon>Polyodon</taxon>
    </lineage>
</organism>
<dbReference type="Pfam" id="PF00014">
    <property type="entry name" value="Kunitz_BPTI"/>
    <property type="match status" value="2"/>
</dbReference>
<evidence type="ECO:0000256" key="7">
    <source>
        <dbReference type="ARBA" id="ARBA00022729"/>
    </source>
</evidence>
<evidence type="ECO:0000313" key="15">
    <source>
        <dbReference type="Proteomes" id="UP001166093"/>
    </source>
</evidence>
<dbReference type="PANTHER" id="PTHR46676:SF1">
    <property type="entry name" value="PROTEIN AMBP"/>
    <property type="match status" value="1"/>
</dbReference>
<dbReference type="Gene3D" id="2.40.128.20">
    <property type="match status" value="1"/>
</dbReference>